<dbReference type="AlphaFoldDB" id="K1XVN3"/>
<evidence type="ECO:0000259" key="1">
    <source>
        <dbReference type="PROSITE" id="PS50035"/>
    </source>
</evidence>
<evidence type="ECO:0000313" key="2">
    <source>
        <dbReference type="EMBL" id="EKD24523.1"/>
    </source>
</evidence>
<dbReference type="SMART" id="SM00155">
    <property type="entry name" value="PLDc"/>
    <property type="match status" value="2"/>
</dbReference>
<gene>
    <name evidence="2" type="ORF">ACD_80C00214G0002</name>
</gene>
<dbReference type="GO" id="GO:0032049">
    <property type="term" value="P:cardiolipin biosynthetic process"/>
    <property type="evidence" value="ECO:0007669"/>
    <property type="project" value="UniProtKB-ARBA"/>
</dbReference>
<dbReference type="Pfam" id="PF13091">
    <property type="entry name" value="PLDc_2"/>
    <property type="match status" value="2"/>
</dbReference>
<reference evidence="2" key="1">
    <citation type="journal article" date="2012" name="Science">
        <title>Fermentation, hydrogen, and sulfur metabolism in multiple uncultivated bacterial phyla.</title>
        <authorList>
            <person name="Wrighton K.C."/>
            <person name="Thomas B.C."/>
            <person name="Sharon I."/>
            <person name="Miller C.S."/>
            <person name="Castelle C.J."/>
            <person name="VerBerkmoes N.C."/>
            <person name="Wilkins M.J."/>
            <person name="Hettich R.L."/>
            <person name="Lipton M.S."/>
            <person name="Williams K.H."/>
            <person name="Long P.E."/>
            <person name="Banfield J.F."/>
        </authorList>
    </citation>
    <scope>NUCLEOTIDE SEQUENCE [LARGE SCALE GENOMIC DNA]</scope>
</reference>
<name>K1XVN3_9BACT</name>
<feature type="domain" description="PLD phosphodiesterase" evidence="1">
    <location>
        <begin position="91"/>
        <end position="118"/>
    </location>
</feature>
<dbReference type="PROSITE" id="PS50035">
    <property type="entry name" value="PLD"/>
    <property type="match status" value="2"/>
</dbReference>
<accession>K1XVN3</accession>
<dbReference type="InterPro" id="IPR025202">
    <property type="entry name" value="PLD-like_dom"/>
</dbReference>
<dbReference type="Gene3D" id="3.30.870.10">
    <property type="entry name" value="Endonuclease Chain A"/>
    <property type="match status" value="2"/>
</dbReference>
<dbReference type="PANTHER" id="PTHR21248:SF22">
    <property type="entry name" value="PHOSPHOLIPASE D"/>
    <property type="match status" value="1"/>
</dbReference>
<dbReference type="PANTHER" id="PTHR21248">
    <property type="entry name" value="CARDIOLIPIN SYNTHASE"/>
    <property type="match status" value="1"/>
</dbReference>
<dbReference type="EMBL" id="AMFJ01036221">
    <property type="protein sequence ID" value="EKD24523.1"/>
    <property type="molecule type" value="Genomic_DNA"/>
</dbReference>
<feature type="domain" description="PLD phosphodiesterase" evidence="1">
    <location>
        <begin position="259"/>
        <end position="286"/>
    </location>
</feature>
<dbReference type="GO" id="GO:0030572">
    <property type="term" value="F:phosphatidyltransferase activity"/>
    <property type="evidence" value="ECO:0007669"/>
    <property type="project" value="UniProtKB-ARBA"/>
</dbReference>
<sequence>MKYRVYSRTRKFLDALWKDIYNAKSSIYIEMYIFLDDNEKPYNFIEALIIKAKAWVNVVLVLDAFGSRELDQQDIESMEKAGISINFFSNFLRRTHRKLVMIDEKIAFFGGANIKKNTRHRLDLQMRIQGKKIIRPFLKTFAYTYKMCGWTDKSIIVYMRRWFFKKIKSFVMENLPGHKMYRLTEYYKDKIIHAKKSIKITTPYFMPPRRMIALLDDAQRRGVKIDIMIPYDTDVKSLNKINYYYINKLTDMNINFYAINQMNHAKMMIIDDKEGVIGSQNIDHLSFSHNFEIGAFFKEKELVDKLITIFDQRKKKSVSYTTLDIRLNMRDKVVRALYRMIFYII</sequence>
<dbReference type="SUPFAM" id="SSF56024">
    <property type="entry name" value="Phospholipase D/nuclease"/>
    <property type="match status" value="2"/>
</dbReference>
<organism evidence="2">
    <name type="scientific">uncultured bacterium</name>
    <name type="common">gcode 4</name>
    <dbReference type="NCBI Taxonomy" id="1234023"/>
    <lineage>
        <taxon>Bacteria</taxon>
        <taxon>environmental samples</taxon>
    </lineage>
</organism>
<proteinExistence type="predicted"/>
<dbReference type="InterPro" id="IPR001736">
    <property type="entry name" value="PLipase_D/transphosphatidylase"/>
</dbReference>
<protein>
    <recommendedName>
        <fullName evidence="1">PLD phosphodiesterase domain-containing protein</fullName>
    </recommendedName>
</protein>
<comment type="caution">
    <text evidence="2">The sequence shown here is derived from an EMBL/GenBank/DDBJ whole genome shotgun (WGS) entry which is preliminary data.</text>
</comment>